<dbReference type="Proteomes" id="UP000646365">
    <property type="component" value="Unassembled WGS sequence"/>
</dbReference>
<gene>
    <name evidence="2" type="ORF">GCM10011611_18390</name>
</gene>
<dbReference type="Gene3D" id="3.30.70.1230">
    <property type="entry name" value="Nucleotide cyclase"/>
    <property type="match status" value="1"/>
</dbReference>
<dbReference type="PANTHER" id="PTHR47691:SF3">
    <property type="entry name" value="HTH-TYPE TRANSCRIPTIONAL REGULATOR RV0890C-RELATED"/>
    <property type="match status" value="1"/>
</dbReference>
<dbReference type="GO" id="GO:0016887">
    <property type="term" value="F:ATP hydrolysis activity"/>
    <property type="evidence" value="ECO:0007669"/>
    <property type="project" value="InterPro"/>
</dbReference>
<dbReference type="SUPFAM" id="SSF48452">
    <property type="entry name" value="TPR-like"/>
    <property type="match status" value="1"/>
</dbReference>
<evidence type="ECO:0000313" key="3">
    <source>
        <dbReference type="Proteomes" id="UP000646365"/>
    </source>
</evidence>
<dbReference type="InterPro" id="IPR001054">
    <property type="entry name" value="A/G_cyclase"/>
</dbReference>
<dbReference type="Pfam" id="PF13401">
    <property type="entry name" value="AAA_22"/>
    <property type="match status" value="1"/>
</dbReference>
<dbReference type="RefSeq" id="WP_189044856.1">
    <property type="nucleotide sequence ID" value="NZ_BMJQ01000004.1"/>
</dbReference>
<organism evidence="2 3">
    <name type="scientific">Aliidongia dinghuensis</name>
    <dbReference type="NCBI Taxonomy" id="1867774"/>
    <lineage>
        <taxon>Bacteria</taxon>
        <taxon>Pseudomonadati</taxon>
        <taxon>Pseudomonadota</taxon>
        <taxon>Alphaproteobacteria</taxon>
        <taxon>Rhodospirillales</taxon>
        <taxon>Dongiaceae</taxon>
        <taxon>Aliidongia</taxon>
    </lineage>
</organism>
<reference evidence="2" key="2">
    <citation type="submission" date="2020-09" db="EMBL/GenBank/DDBJ databases">
        <authorList>
            <person name="Sun Q."/>
            <person name="Zhou Y."/>
        </authorList>
    </citation>
    <scope>NUCLEOTIDE SEQUENCE</scope>
    <source>
        <strain evidence="2">CGMCC 1.15725</strain>
    </source>
</reference>
<dbReference type="Gene3D" id="1.25.40.10">
    <property type="entry name" value="Tetratricopeptide repeat domain"/>
    <property type="match status" value="1"/>
</dbReference>
<dbReference type="GO" id="GO:0009190">
    <property type="term" value="P:cyclic nucleotide biosynthetic process"/>
    <property type="evidence" value="ECO:0007669"/>
    <property type="project" value="InterPro"/>
</dbReference>
<dbReference type="SUPFAM" id="SSF52540">
    <property type="entry name" value="P-loop containing nucleoside triphosphate hydrolases"/>
    <property type="match status" value="1"/>
</dbReference>
<sequence length="926" mass="100958">MPFSTASHTAPGPEVRPDSVGAAFLYTDIEGSTRRWELAPEAMRAAMRRHDAILRAAVALHGGQVFKSRGDGLGVVFPTMRQALVAAIDAQRALVAEDWTDIGGLKVRMALHCGPVEPRDGDFFGPTLHRLARLIEVGYGEQILISDAARDALGGWLHPDVQLIDLGPHQLRDLIEPAWIYQVSAPDLPTGFSPLRSLSRALHNLPSQLTPLVGREQALTELRPLLERNRLVTLVGPGGIGKTRLAIQLGAEMQESFPDGIWLAEFAALNDASLLPNVIAKLFGIATDGNAPPLETVLVTLQRRRTLIILDNCEHLAAAMAEFAETLLRRCPEVRLLATSRERLGLIGESLFRVESLAVPPGDEELDETAADRWAALSLFADRARAVDRDFTVDATTVGAVAEICRRLDGIPLALELAAARLSVMSVAEVASGLTERFRIAGSDGRGLPARQRTLQATMDWSYGLLSAEERRAFRHMGVFAGAWTIDAAAWVLEGAGASSWQALDLIGALVDKSLIVAGKAGRERRFHLLETMRAYALDRLEAEGERIEAQTRHARYYLARMTDAEANWKDVATEPWLAAIEPHLDNIRAALDAALGGRIGRSIGLELAAASPLLWTETALQHEGRRWLELAGTPEAIPDHLRARLLLARARLAPYRDDAKRLPLAEEAVALFRRTDDRVGLGDALTVAGNAIMRFSRHEEAERELREAYDLLTAAGAGKLRGRCANSLGHLKLFANEVPAAKALYAEALSHAEAHGDSVGIFSARCNLAETEFALGEYANAIAQCRAYIDYCRAERRVHRLANGLANLAAYLLAVDDPIEARAAAREALIRAQETQSKFLVVISIEHLAVAGAVLSDLEKAARLLGFSDAHYRREGTRREPTEQLGFDRLTAQLKAALEPDELDRLLAEGAALDPRRAIDEALSL</sequence>
<dbReference type="Gene3D" id="3.40.50.300">
    <property type="entry name" value="P-loop containing nucleotide triphosphate hydrolases"/>
    <property type="match status" value="1"/>
</dbReference>
<evidence type="ECO:0000259" key="1">
    <source>
        <dbReference type="PROSITE" id="PS50125"/>
    </source>
</evidence>
<keyword evidence="3" id="KW-1185">Reference proteome</keyword>
<dbReference type="InterPro" id="IPR049945">
    <property type="entry name" value="AAA_22"/>
</dbReference>
<dbReference type="InterPro" id="IPR011990">
    <property type="entry name" value="TPR-like_helical_dom_sf"/>
</dbReference>
<dbReference type="PROSITE" id="PS50125">
    <property type="entry name" value="GUANYLATE_CYCLASE_2"/>
    <property type="match status" value="1"/>
</dbReference>
<dbReference type="GO" id="GO:0035556">
    <property type="term" value="P:intracellular signal transduction"/>
    <property type="evidence" value="ECO:0007669"/>
    <property type="project" value="InterPro"/>
</dbReference>
<accession>A0A8J2YS99</accession>
<comment type="caution">
    <text evidence="2">The sequence shown here is derived from an EMBL/GenBank/DDBJ whole genome shotgun (WGS) entry which is preliminary data.</text>
</comment>
<protein>
    <submittedName>
        <fullName evidence="2">LuxR family transcriptional regulator</fullName>
    </submittedName>
</protein>
<feature type="domain" description="Guanylate cyclase" evidence="1">
    <location>
        <begin position="23"/>
        <end position="135"/>
    </location>
</feature>
<dbReference type="AlphaFoldDB" id="A0A8J2YS99"/>
<proteinExistence type="predicted"/>
<dbReference type="InterPro" id="IPR027417">
    <property type="entry name" value="P-loop_NTPase"/>
</dbReference>
<dbReference type="PANTHER" id="PTHR47691">
    <property type="entry name" value="REGULATOR-RELATED"/>
    <property type="match status" value="1"/>
</dbReference>
<dbReference type="CDD" id="cd07302">
    <property type="entry name" value="CHD"/>
    <property type="match status" value="1"/>
</dbReference>
<dbReference type="InterPro" id="IPR029787">
    <property type="entry name" value="Nucleotide_cyclase"/>
</dbReference>
<dbReference type="SUPFAM" id="SSF55073">
    <property type="entry name" value="Nucleotide cyclase"/>
    <property type="match status" value="1"/>
</dbReference>
<name>A0A8J2YS99_9PROT</name>
<reference evidence="2" key="1">
    <citation type="journal article" date="2014" name="Int. J. Syst. Evol. Microbiol.">
        <title>Complete genome sequence of Corynebacterium casei LMG S-19264T (=DSM 44701T), isolated from a smear-ripened cheese.</title>
        <authorList>
            <consortium name="US DOE Joint Genome Institute (JGI-PGF)"/>
            <person name="Walter F."/>
            <person name="Albersmeier A."/>
            <person name="Kalinowski J."/>
            <person name="Ruckert C."/>
        </authorList>
    </citation>
    <scope>NUCLEOTIDE SEQUENCE</scope>
    <source>
        <strain evidence="2">CGMCC 1.15725</strain>
    </source>
</reference>
<dbReference type="EMBL" id="BMJQ01000004">
    <property type="protein sequence ID" value="GGF13015.1"/>
    <property type="molecule type" value="Genomic_DNA"/>
</dbReference>
<dbReference type="GO" id="GO:0004016">
    <property type="term" value="F:adenylate cyclase activity"/>
    <property type="evidence" value="ECO:0007669"/>
    <property type="project" value="UniProtKB-ARBA"/>
</dbReference>
<evidence type="ECO:0000313" key="2">
    <source>
        <dbReference type="EMBL" id="GGF13015.1"/>
    </source>
</evidence>
<dbReference type="PRINTS" id="PR00364">
    <property type="entry name" value="DISEASERSIST"/>
</dbReference>